<dbReference type="AlphaFoldDB" id="A0AAE8MX81"/>
<accession>A0AAE8MX81</accession>
<name>A0AAE8MX81_9PEZI</name>
<reference evidence="2" key="1">
    <citation type="submission" date="2018-03" db="EMBL/GenBank/DDBJ databases">
        <authorList>
            <person name="Guldener U."/>
        </authorList>
    </citation>
    <scope>NUCLEOTIDE SEQUENCE</scope>
</reference>
<sequence>MDIQSLITDADGDHVFRYAPPRPDFDDSERESNPDPYAANATDELTAIVYGPTNNLNVSSNPVSPGPSSPPLDQPKDDDFIPPARPSSTPFLHSDPGHALRYPGADDAYDFSSAPPYPLNALDTDDTSTTKASLDDLPTEIHEAVLDHLFGFRVSPKSKSSVDLACVTKSWGTLMRYSRRKEISQLALVSPVWRHLIQSRLYRHIKVKGTQDSLLQAANWFLDHPVLARHVRHLEVWFPAFQPRFGSLPLVRMAPPQEDGHVSAASYELPFNNASLRQVFDFILAILPRVCILTLEGGERRKAPKVKNESSTADPFTKRIPSLENVRTLVTKGQWNLMRDGDDFDFIMTALPGLTEWHGSYSRPKSKSYLTMSKFLPSLPSNITHLTLFLEADYRREMSTPNYYFKVAQKVHFCTKLAEATPALEHLSYTGRVCRAFFDAASRWANPRLTRLKSIDLTVKNICRPLSEYQASGSGIFDMMFIQNFEALVLGAIRSMESLTALDLLRIRYVDLDSAVPPLNPYFLMKDNSCTGVWSDSLLRELNRVRPEAHYEELTENFGDLAWNKDGRLYVSTQGNRLRVRSLKISSYHIIQIPSISAI</sequence>
<evidence type="ECO:0000313" key="2">
    <source>
        <dbReference type="EMBL" id="SPO02075.1"/>
    </source>
</evidence>
<dbReference type="EMBL" id="ONZQ02000006">
    <property type="protein sequence ID" value="SPO02075.1"/>
    <property type="molecule type" value="Genomic_DNA"/>
</dbReference>
<keyword evidence="3" id="KW-1185">Reference proteome</keyword>
<proteinExistence type="predicted"/>
<feature type="region of interest" description="Disordered" evidence="1">
    <location>
        <begin position="1"/>
        <end position="99"/>
    </location>
</feature>
<gene>
    <name evidence="2" type="ORF">DNG_04748</name>
</gene>
<protein>
    <submittedName>
        <fullName evidence="2">Uncharacterized protein</fullName>
    </submittedName>
</protein>
<feature type="compositionally biased region" description="Low complexity" evidence="1">
    <location>
        <begin position="54"/>
        <end position="63"/>
    </location>
</feature>
<dbReference type="Proteomes" id="UP001187682">
    <property type="component" value="Unassembled WGS sequence"/>
</dbReference>
<evidence type="ECO:0000256" key="1">
    <source>
        <dbReference type="SAM" id="MobiDB-lite"/>
    </source>
</evidence>
<organism evidence="2 3">
    <name type="scientific">Cephalotrichum gorgonifer</name>
    <dbReference type="NCBI Taxonomy" id="2041049"/>
    <lineage>
        <taxon>Eukaryota</taxon>
        <taxon>Fungi</taxon>
        <taxon>Dikarya</taxon>
        <taxon>Ascomycota</taxon>
        <taxon>Pezizomycotina</taxon>
        <taxon>Sordariomycetes</taxon>
        <taxon>Hypocreomycetidae</taxon>
        <taxon>Microascales</taxon>
        <taxon>Microascaceae</taxon>
        <taxon>Cephalotrichum</taxon>
    </lineage>
</organism>
<feature type="compositionally biased region" description="Pro residues" evidence="1">
    <location>
        <begin position="64"/>
        <end position="73"/>
    </location>
</feature>
<evidence type="ECO:0000313" key="3">
    <source>
        <dbReference type="Proteomes" id="UP001187682"/>
    </source>
</evidence>
<comment type="caution">
    <text evidence="2">The sequence shown here is derived from an EMBL/GenBank/DDBJ whole genome shotgun (WGS) entry which is preliminary data.</text>
</comment>